<dbReference type="Gene3D" id="2.60.120.200">
    <property type="match status" value="1"/>
</dbReference>
<sequence>MLEAIVEQQSSQDGPSELSLATYDAAEGQYCTLDLALPDNLTFCAHGLVCVPQRQQSTPGGEPASSVYPPGVCAQPILGVLLPEAFPPRFPVPLAYFPLSTPGLASYPDGAYRSQDFRASLTADTRFGQVLQCDQTKASGAPQFVRLDPVPYAANGSFAINLFAKMRQKDLQSSLFSYLFSHVGANETDMDMGPNKVHLFVPGQTSAFYGISVRSILRDRVDKDLGRPSQVWLDTSGHIGNDQPGRFLEDGVEVDDGEWHMVTLTTLSGQARSSLEVVPSTLPAVAATALPAGYALYLDGTLRAVLKPGVKRSTANESDAAVQVTGGAPADLDGPITLCGRSDLSVERFFSGQLSNLMLFDTALTEDEVAELYSSYSQQSIQYPVGEISAATNQELLEGGRCAMPFSLGGRLHYKPVFLQGFLSCPSQDNNKWLPAAKPAALPNEDLNLTAYGVADGASLGPIIRALPRVTTSGQMCMLRPSEQANGSTYADCVQEGDREVCQVAGGFMQECAPVITLNKSSTNCVKPGIRQARKAGVSRGTKEFVTCVSIKGQEFCQTESQSWIQCPEASLQRKTVTGVPCRIPFEFNGMVHSDCIIDVKQQFAAVCPVADDSQGLVECQPADAPPSLKPRLTMRFTFDRQRCLPPGPGALSECLNYDSEVPKCETASGALMACAPVFRVGVFGAPCQLPFSYRGWNRTNCVDVDGVEACKTMDGDWQQCAGLYATSFPKPPANATGRYTVTGKTCALPFEYRGKPAWDCVGGGISSKPAFCTTVDGEWQQCAALVKNISRVTATGDHCVLPFESGGVRYHDCIGANPATGSPGFCMNRAGRLEMCGPRPERYTTTGKRCRFPQRWAGMNVSDCVAGPLSQKKVPACPTGTAGQWEACAPLYTRPVVEPNGIADIPQPASAASISKPQSEGSFARSQSGGPASSSPTRTDSSRQRKPSNRKRDLILGLTLGLGGGILVLAIALGALRRSWAKRYHARVMKEMRMAPEGTTGLGVP</sequence>
<evidence type="ECO:0000256" key="1">
    <source>
        <dbReference type="ARBA" id="ARBA00023157"/>
    </source>
</evidence>
<evidence type="ECO:0000256" key="2">
    <source>
        <dbReference type="SAM" id="MobiDB-lite"/>
    </source>
</evidence>
<keyword evidence="3" id="KW-1133">Transmembrane helix</keyword>
<dbReference type="Proteomes" id="UP000815325">
    <property type="component" value="Unassembled WGS sequence"/>
</dbReference>
<gene>
    <name evidence="4" type="ORF">DUNSADRAFT_1635</name>
</gene>
<keyword evidence="3" id="KW-0472">Membrane</keyword>
<name>A0ABQ7GWW5_DUNSA</name>
<accession>A0ABQ7GWW5</accession>
<organism evidence="4 5">
    <name type="scientific">Dunaliella salina</name>
    <name type="common">Green alga</name>
    <name type="synonym">Protococcus salinus</name>
    <dbReference type="NCBI Taxonomy" id="3046"/>
    <lineage>
        <taxon>Eukaryota</taxon>
        <taxon>Viridiplantae</taxon>
        <taxon>Chlorophyta</taxon>
        <taxon>core chlorophytes</taxon>
        <taxon>Chlorophyceae</taxon>
        <taxon>CS clade</taxon>
        <taxon>Chlamydomonadales</taxon>
        <taxon>Dunaliellaceae</taxon>
        <taxon>Dunaliella</taxon>
    </lineage>
</organism>
<dbReference type="InterPro" id="IPR013806">
    <property type="entry name" value="Kringle-like"/>
</dbReference>
<feature type="compositionally biased region" description="Polar residues" evidence="2">
    <location>
        <begin position="911"/>
        <end position="940"/>
    </location>
</feature>
<keyword evidence="5" id="KW-1185">Reference proteome</keyword>
<comment type="caution">
    <text evidence="4">The sequence shown here is derived from an EMBL/GenBank/DDBJ whole genome shotgun (WGS) entry which is preliminary data.</text>
</comment>
<dbReference type="InterPro" id="IPR013320">
    <property type="entry name" value="ConA-like_dom_sf"/>
</dbReference>
<proteinExistence type="predicted"/>
<reference evidence="4" key="1">
    <citation type="submission" date="2017-08" db="EMBL/GenBank/DDBJ databases">
        <authorList>
            <person name="Polle J.E."/>
            <person name="Barry K."/>
            <person name="Cushman J."/>
            <person name="Schmutz J."/>
            <person name="Tran D."/>
            <person name="Hathwaick L.T."/>
            <person name="Yim W.C."/>
            <person name="Jenkins J."/>
            <person name="Mckie-Krisberg Z.M."/>
            <person name="Prochnik S."/>
            <person name="Lindquist E."/>
            <person name="Dockter R.B."/>
            <person name="Adam C."/>
            <person name="Molina H."/>
            <person name="Bunkerborg J."/>
            <person name="Jin E."/>
            <person name="Buchheim M."/>
            <person name="Magnuson J."/>
        </authorList>
    </citation>
    <scope>NUCLEOTIDE SEQUENCE</scope>
    <source>
        <strain evidence="4">CCAP 19/18</strain>
    </source>
</reference>
<keyword evidence="1" id="KW-1015">Disulfide bond</keyword>
<dbReference type="SUPFAM" id="SSF57440">
    <property type="entry name" value="Kringle-like"/>
    <property type="match status" value="1"/>
</dbReference>
<evidence type="ECO:0000313" key="4">
    <source>
        <dbReference type="EMBL" id="KAF5839090.1"/>
    </source>
</evidence>
<evidence type="ECO:0000256" key="3">
    <source>
        <dbReference type="SAM" id="Phobius"/>
    </source>
</evidence>
<evidence type="ECO:0000313" key="5">
    <source>
        <dbReference type="Proteomes" id="UP000815325"/>
    </source>
</evidence>
<protein>
    <submittedName>
        <fullName evidence="4">Uncharacterized protein</fullName>
    </submittedName>
</protein>
<feature type="transmembrane region" description="Helical" evidence="3">
    <location>
        <begin position="955"/>
        <end position="977"/>
    </location>
</feature>
<dbReference type="SUPFAM" id="SSF49899">
    <property type="entry name" value="Concanavalin A-like lectins/glucanases"/>
    <property type="match status" value="1"/>
</dbReference>
<dbReference type="EMBL" id="MU069555">
    <property type="protein sequence ID" value="KAF5839090.1"/>
    <property type="molecule type" value="Genomic_DNA"/>
</dbReference>
<keyword evidence="3" id="KW-0812">Transmembrane</keyword>
<feature type="region of interest" description="Disordered" evidence="2">
    <location>
        <begin position="903"/>
        <end position="951"/>
    </location>
</feature>